<sequence>MLSQIIEWSARNRFLVLLATLFITLAGIYAVVKTPLDALPDLSDVQVIVYTEYPGQAPQVVEDQVTYPLTTAMLSVPKSKVVRGFSFFGASFVYVIFEDGTDIYWARSRVLEYLNSIAGRMPSGVSPQLGPDASGVGWVYQYAVLSDKHNLAELRTMQDWYLRYQLTKAHGVAEVASVGGFVQQYQVTVDPVKLRAYGIPLSKVTQVIRDSNRDVGGRTVEMAETEYMVRGKGYLHGKSDIENLVVNAPRGTPVLLRDIAHVELGPDERRGIAELNGEGEVVAGIAMARYGENALEVIRNIKGRIAEITPGLPEGVSIRAVYDRSELILRAIATLKHTLIEEGLIVALVCMVFLMHARSALVAIVMLPIGVLMAFIAMHALGLNSNIMSLGGIAIAIGAMVDAAIVMIENAHKHLERLAARPSDQPEPSNSVRPELDGTTSHSTKPASWQVAGYVEGTSGAQNGPVEEQTGFDKLSPNGLEFNARAAAILAACKEVGPSLFFSLLIITVSFLPVFTLESQEGRLFAPLAYTKTFAMAGAALLSVTLVPVLMLLFIRGRIRPEAENPLNRWLIAAYRPLISVVLRRKKTTLAIAALALLLSAWPAMHLGSEFMPTLNEGTLFYMPASLPGMSVTKAAELLQTQNKIIKSFPEVASVFGKAGRAQTATDPAPMEMFETVINLKPQEEWRSGMTTDKLIAEMDKALQFPGVANSWTMPIKARIDMLSTGIRTPIGIKVFGKNLDEMERLAREIETVVRKVPGTTSAFAERITGGFYLNIEPDRLALARYGLTVGEVQDVIATALGGETVTTTVEGLERFGVSVRYPRDLRSTPEQIAREVLVSAPDGAMIPLGQIAHISISKGAPSIRTENALLSAYIYVDIRDRDIGSYVDEARKAVAAQVKFPPGYYATWSGQFEYMERAAAKMKVVIPITLLIIFLLLYLNFKRVTESLVVMLSVPFALVGGVWLLWLLDYNLSVAVAVGFIALAGVAAETGVVMLIYLEHAWRDKLVECAARPHPNPLPEGEGANVSRLVSREDLHDAIMHGAVERVRPKMMTVVAIMAGLLPILWGTGTGSEVMRRIAAPMVGGMISSAILTLLVIPAIYALIKQHSLDPSSRTTT</sequence>
<organism evidence="9">
    <name type="scientific">mine drainage metagenome</name>
    <dbReference type="NCBI Taxonomy" id="410659"/>
    <lineage>
        <taxon>unclassified sequences</taxon>
        <taxon>metagenomes</taxon>
        <taxon>ecological metagenomes</taxon>
    </lineage>
</organism>
<dbReference type="PANTHER" id="PTHR32063">
    <property type="match status" value="1"/>
</dbReference>
<dbReference type="AlphaFoldDB" id="A0A1J5T1E0"/>
<feature type="compositionally biased region" description="Polar residues" evidence="7">
    <location>
        <begin position="426"/>
        <end position="447"/>
    </location>
</feature>
<evidence type="ECO:0000256" key="8">
    <source>
        <dbReference type="SAM" id="Phobius"/>
    </source>
</evidence>
<evidence type="ECO:0000256" key="4">
    <source>
        <dbReference type="ARBA" id="ARBA00022692"/>
    </source>
</evidence>
<gene>
    <name evidence="9" type="primary">cusA_4</name>
    <name evidence="9" type="ORF">GALL_44800</name>
</gene>
<dbReference type="InterPro" id="IPR001036">
    <property type="entry name" value="Acrflvin-R"/>
</dbReference>
<keyword evidence="5 8" id="KW-1133">Transmembrane helix</keyword>
<dbReference type="GO" id="GO:0008324">
    <property type="term" value="F:monoatomic cation transmembrane transporter activity"/>
    <property type="evidence" value="ECO:0007669"/>
    <property type="project" value="InterPro"/>
</dbReference>
<dbReference type="GO" id="GO:0042910">
    <property type="term" value="F:xenobiotic transmembrane transporter activity"/>
    <property type="evidence" value="ECO:0007669"/>
    <property type="project" value="TreeGrafter"/>
</dbReference>
<feature type="transmembrane region" description="Helical" evidence="8">
    <location>
        <begin position="949"/>
        <end position="969"/>
    </location>
</feature>
<evidence type="ECO:0000256" key="1">
    <source>
        <dbReference type="ARBA" id="ARBA00004651"/>
    </source>
</evidence>
<feature type="transmembrane region" description="Helical" evidence="8">
    <location>
        <begin position="496"/>
        <end position="515"/>
    </location>
</feature>
<feature type="transmembrane region" description="Helical" evidence="8">
    <location>
        <begin position="1079"/>
        <end position="1105"/>
    </location>
</feature>
<dbReference type="Pfam" id="PF00873">
    <property type="entry name" value="ACR_tran"/>
    <property type="match status" value="2"/>
</dbReference>
<keyword evidence="6 8" id="KW-0472">Membrane</keyword>
<keyword evidence="2" id="KW-0813">Transport</keyword>
<feature type="transmembrane region" description="Helical" evidence="8">
    <location>
        <begin position="588"/>
        <end position="605"/>
    </location>
</feature>
<feature type="transmembrane region" description="Helical" evidence="8">
    <location>
        <begin position="975"/>
        <end position="999"/>
    </location>
</feature>
<dbReference type="GO" id="GO:0005886">
    <property type="term" value="C:plasma membrane"/>
    <property type="evidence" value="ECO:0007669"/>
    <property type="project" value="UniProtKB-SubCell"/>
</dbReference>
<feature type="transmembrane region" description="Helical" evidence="8">
    <location>
        <begin position="361"/>
        <end position="381"/>
    </location>
</feature>
<feature type="region of interest" description="Disordered" evidence="7">
    <location>
        <begin position="420"/>
        <end position="447"/>
    </location>
</feature>
<dbReference type="SUPFAM" id="SSF82693">
    <property type="entry name" value="Multidrug efflux transporter AcrB pore domain, PN1, PN2, PC1 and PC2 subdomains"/>
    <property type="match status" value="2"/>
</dbReference>
<accession>A0A1J5T1E0</accession>
<dbReference type="Gene3D" id="3.30.2090.10">
    <property type="entry name" value="Multidrug efflux transporter AcrB TolC docking domain, DN and DC subdomains"/>
    <property type="match status" value="2"/>
</dbReference>
<protein>
    <submittedName>
        <fullName evidence="9">Cation efflux system protein CusA</fullName>
    </submittedName>
</protein>
<dbReference type="PRINTS" id="PR00702">
    <property type="entry name" value="ACRIFLAVINRP"/>
</dbReference>
<proteinExistence type="predicted"/>
<evidence type="ECO:0000256" key="7">
    <source>
        <dbReference type="SAM" id="MobiDB-lite"/>
    </source>
</evidence>
<dbReference type="Gene3D" id="3.30.70.1430">
    <property type="entry name" value="Multidrug efflux transporter AcrB pore domain"/>
    <property type="match status" value="2"/>
</dbReference>
<dbReference type="SUPFAM" id="SSF82714">
    <property type="entry name" value="Multidrug efflux transporter AcrB TolC docking domain, DN and DC subdomains"/>
    <property type="match status" value="2"/>
</dbReference>
<dbReference type="EMBL" id="MLJW01000011">
    <property type="protein sequence ID" value="OIR14674.1"/>
    <property type="molecule type" value="Genomic_DNA"/>
</dbReference>
<dbReference type="Gene3D" id="3.30.70.1440">
    <property type="entry name" value="Multidrug efflux transporter AcrB pore domain"/>
    <property type="match status" value="1"/>
</dbReference>
<evidence type="ECO:0000256" key="6">
    <source>
        <dbReference type="ARBA" id="ARBA00023136"/>
    </source>
</evidence>
<keyword evidence="3" id="KW-1003">Cell membrane</keyword>
<evidence type="ECO:0000313" key="9">
    <source>
        <dbReference type="EMBL" id="OIR14674.1"/>
    </source>
</evidence>
<dbReference type="Gene3D" id="3.30.70.1320">
    <property type="entry name" value="Multidrug efflux transporter AcrB pore domain like"/>
    <property type="match status" value="1"/>
</dbReference>
<keyword evidence="4 8" id="KW-0812">Transmembrane</keyword>
<feature type="transmembrane region" description="Helical" evidence="8">
    <location>
        <begin position="387"/>
        <end position="408"/>
    </location>
</feature>
<dbReference type="SUPFAM" id="SSF82866">
    <property type="entry name" value="Multidrug efflux transporter AcrB transmembrane domain"/>
    <property type="match status" value="2"/>
</dbReference>
<reference evidence="9" key="1">
    <citation type="submission" date="2016-10" db="EMBL/GenBank/DDBJ databases">
        <title>Sequence of Gallionella enrichment culture.</title>
        <authorList>
            <person name="Poehlein A."/>
            <person name="Muehling M."/>
            <person name="Daniel R."/>
        </authorList>
    </citation>
    <scope>NUCLEOTIDE SEQUENCE</scope>
</reference>
<dbReference type="InterPro" id="IPR027463">
    <property type="entry name" value="AcrB_DN_DC_subdom"/>
</dbReference>
<comment type="caution">
    <text evidence="9">The sequence shown here is derived from an EMBL/GenBank/DDBJ whole genome shotgun (WGS) entry which is preliminary data.</text>
</comment>
<evidence type="ECO:0000256" key="2">
    <source>
        <dbReference type="ARBA" id="ARBA00022448"/>
    </source>
</evidence>
<feature type="transmembrane region" description="Helical" evidence="8">
    <location>
        <begin position="1050"/>
        <end position="1067"/>
    </location>
</feature>
<dbReference type="NCBIfam" id="TIGR00914">
    <property type="entry name" value="2A0601"/>
    <property type="match status" value="1"/>
</dbReference>
<evidence type="ECO:0000256" key="5">
    <source>
        <dbReference type="ARBA" id="ARBA00022989"/>
    </source>
</evidence>
<dbReference type="InterPro" id="IPR004763">
    <property type="entry name" value="CusA-like"/>
</dbReference>
<dbReference type="PANTHER" id="PTHR32063:SF19">
    <property type="entry name" value="CATION EFFLUX SYSTEM PROTEIN CUSA"/>
    <property type="match status" value="1"/>
</dbReference>
<evidence type="ECO:0000256" key="3">
    <source>
        <dbReference type="ARBA" id="ARBA00022475"/>
    </source>
</evidence>
<comment type="subcellular location">
    <subcellularLocation>
        <location evidence="1">Cell membrane</location>
        <topology evidence="1">Multi-pass membrane protein</topology>
    </subcellularLocation>
</comment>
<dbReference type="Gene3D" id="1.20.1640.10">
    <property type="entry name" value="Multidrug efflux transporter AcrB transmembrane domain"/>
    <property type="match status" value="4"/>
</dbReference>
<feature type="transmembrane region" description="Helical" evidence="8">
    <location>
        <begin position="535"/>
        <end position="555"/>
    </location>
</feature>
<name>A0A1J5T1E0_9ZZZZ</name>
<feature type="transmembrane region" description="Helical" evidence="8">
    <location>
        <begin position="925"/>
        <end position="942"/>
    </location>
</feature>